<dbReference type="RefSeq" id="WP_084412308.1">
    <property type="nucleotide sequence ID" value="NZ_FWXR01000026.1"/>
</dbReference>
<gene>
    <name evidence="1" type="ORF">SAMN06297251_12637</name>
</gene>
<dbReference type="InterPro" id="IPR045499">
    <property type="entry name" value="DUF6492"/>
</dbReference>
<dbReference type="Pfam" id="PF20102">
    <property type="entry name" value="DUF6492"/>
    <property type="match status" value="1"/>
</dbReference>
<dbReference type="OrthoDB" id="571298at2"/>
<dbReference type="STRING" id="937218.SAMN06297251_12637"/>
<evidence type="ECO:0000313" key="1">
    <source>
        <dbReference type="EMBL" id="SMD09622.1"/>
    </source>
</evidence>
<reference evidence="1 2" key="1">
    <citation type="submission" date="2017-04" db="EMBL/GenBank/DDBJ databases">
        <authorList>
            <person name="Afonso C.L."/>
            <person name="Miller P.J."/>
            <person name="Scott M.A."/>
            <person name="Spackman E."/>
            <person name="Goraichik I."/>
            <person name="Dimitrov K.M."/>
            <person name="Suarez D.L."/>
            <person name="Swayne D.E."/>
        </authorList>
    </citation>
    <scope>NUCLEOTIDE SEQUENCE [LARGE SCALE GENOMIC DNA]</scope>
    <source>
        <strain evidence="1 2">CGMCC 1.10972</strain>
    </source>
</reference>
<proteinExistence type="predicted"/>
<keyword evidence="2" id="KW-1185">Reference proteome</keyword>
<dbReference type="Proteomes" id="UP000192656">
    <property type="component" value="Unassembled WGS sequence"/>
</dbReference>
<protein>
    <submittedName>
        <fullName evidence="1">Uncharacterized protein</fullName>
    </submittedName>
</protein>
<organism evidence="1 2">
    <name type="scientific">Fulvimarina manganoxydans</name>
    <dbReference type="NCBI Taxonomy" id="937218"/>
    <lineage>
        <taxon>Bacteria</taxon>
        <taxon>Pseudomonadati</taxon>
        <taxon>Pseudomonadota</taxon>
        <taxon>Alphaproteobacteria</taxon>
        <taxon>Hyphomicrobiales</taxon>
        <taxon>Aurantimonadaceae</taxon>
        <taxon>Fulvimarina</taxon>
    </lineage>
</organism>
<name>A0A1W2EJF5_9HYPH</name>
<evidence type="ECO:0000313" key="2">
    <source>
        <dbReference type="Proteomes" id="UP000192656"/>
    </source>
</evidence>
<accession>A0A1W2EJF5</accession>
<dbReference type="AlphaFoldDB" id="A0A1W2EJF5"/>
<dbReference type="EMBL" id="FWXR01000026">
    <property type="protein sequence ID" value="SMD09622.1"/>
    <property type="molecule type" value="Genomic_DNA"/>
</dbReference>
<sequence length="293" mass="33069">MNSAIVTASYRGDFERCRLLCESIDAHVRGHSRHILLVEPRDVAMFRALEGPKREVVDERELFPWWLRSVPDPTSFGRRRIWASLKGPPLRGWHAQQLRRIEIGRRLPEAVMISVDSDVVFLRPFDTQRFVEDDGRVRLFRRPDWFAGIAEPSRSEHRGWSKKAGELLGIKTPEISDHGYISTLIAWRTESVRAMAERIEAVTGKKAFDALAATRQLSECTIYGRFVEEIEGLDRHHAASPEALCSVYWSGAALDGETLSRFVGGLESQQVAIGIQSFTGTSTDLIRRVAGLG</sequence>